<sequence>MTHLQQQTALRLLIAFTSKTTLPITTASYLSKCVPKTQEMLQYRISLRAHTFKFGSKHPTGNTIHDIKQRIPFAERWPCMYCHSFIDMKSLEHRSRFKCQKAECVGKGKWQVTCFWDVRSRRRGSDDLSVSTD</sequence>
<protein>
    <submittedName>
        <fullName evidence="1">Uncharacterized protein</fullName>
    </submittedName>
</protein>
<reference evidence="1" key="1">
    <citation type="submission" date="2021-02" db="EMBL/GenBank/DDBJ databases">
        <authorList>
            <person name="Syme A R."/>
            <person name="Syme A R."/>
            <person name="Moolhuijzen P."/>
        </authorList>
    </citation>
    <scope>NUCLEOTIDE SEQUENCE</scope>
    <source>
        <strain evidence="1">W1-1</strain>
    </source>
</reference>
<gene>
    <name evidence="1" type="ORF">PTTW11_07914</name>
</gene>
<evidence type="ECO:0000313" key="1">
    <source>
        <dbReference type="EMBL" id="CAE7194248.1"/>
    </source>
</evidence>
<dbReference type="Proteomes" id="UP000472372">
    <property type="component" value="Chromosome 7"/>
</dbReference>
<evidence type="ECO:0000313" key="2">
    <source>
        <dbReference type="Proteomes" id="UP000472372"/>
    </source>
</evidence>
<accession>A0A6S6WCD5</accession>
<dbReference type="EMBL" id="HG992983">
    <property type="protein sequence ID" value="CAE7194248.1"/>
    <property type="molecule type" value="Genomic_DNA"/>
</dbReference>
<proteinExistence type="predicted"/>
<dbReference type="AlphaFoldDB" id="A0A6S6WCD5"/>
<organism evidence="1 2">
    <name type="scientific">Pyrenophora teres f. teres</name>
    <dbReference type="NCBI Taxonomy" id="97479"/>
    <lineage>
        <taxon>Eukaryota</taxon>
        <taxon>Fungi</taxon>
        <taxon>Dikarya</taxon>
        <taxon>Ascomycota</taxon>
        <taxon>Pezizomycotina</taxon>
        <taxon>Dothideomycetes</taxon>
        <taxon>Pleosporomycetidae</taxon>
        <taxon>Pleosporales</taxon>
        <taxon>Pleosporineae</taxon>
        <taxon>Pleosporaceae</taxon>
        <taxon>Pyrenophora</taxon>
    </lineage>
</organism>
<name>A0A6S6WCD5_9PLEO</name>